<comment type="similarity">
    <text evidence="3">Belongs to the CENP-L/IML3 family.</text>
</comment>
<protein>
    <recommendedName>
        <fullName evidence="4">Centromere protein L</fullName>
    </recommendedName>
</protein>
<dbReference type="PANTHER" id="PTHR31740">
    <property type="entry name" value="CENTROMERE PROTEIN L"/>
    <property type="match status" value="1"/>
</dbReference>
<evidence type="ECO:0000256" key="2">
    <source>
        <dbReference type="ARBA" id="ARBA00004584"/>
    </source>
</evidence>
<evidence type="ECO:0000256" key="6">
    <source>
        <dbReference type="ARBA" id="ARBA00023242"/>
    </source>
</evidence>
<evidence type="ECO:0000313" key="9">
    <source>
        <dbReference type="Proteomes" id="UP000694546"/>
    </source>
</evidence>
<dbReference type="PANTHER" id="PTHR31740:SF2">
    <property type="entry name" value="CENTROMERE PROTEIN L"/>
    <property type="match status" value="1"/>
</dbReference>
<dbReference type="KEGG" id="gmh:115549191"/>
<dbReference type="GO" id="GO:0000775">
    <property type="term" value="C:chromosome, centromeric region"/>
    <property type="evidence" value="ECO:0007669"/>
    <property type="project" value="UniProtKB-SubCell"/>
</dbReference>
<dbReference type="AlphaFoldDB" id="A0A8C4ZBE3"/>
<evidence type="ECO:0000256" key="7">
    <source>
        <dbReference type="ARBA" id="ARBA00023328"/>
    </source>
</evidence>
<dbReference type="OMA" id="TACKMDQ"/>
<evidence type="ECO:0000256" key="1">
    <source>
        <dbReference type="ARBA" id="ARBA00004123"/>
    </source>
</evidence>
<evidence type="ECO:0000313" key="8">
    <source>
        <dbReference type="Ensembl" id="ENSGMOP00000010273.2"/>
    </source>
</evidence>
<keyword evidence="7" id="KW-0137">Centromere</keyword>
<accession>A0A8C4ZBE3</accession>
<sequence>MDPKTSVARSPFSSVVQRRSKSYRQSYRSYVGTMSHLAYTPGFTKRRLTTCRLAPKRCSTAEMNPEQRALLVREWQLSYVTPLYRFQHGHLKTYSRQLAAFLVSERQRGVAAEVGLESTLRVTFTLVAGMAQTEEEADTVFIKIHSKTPLALPDDPQKVLWSGWLTCVGGDPDYLRTLPEDFVCLPLFCSGGTEGLTALVKAWFQRTFDCCFGLLEINSVNLQWLAALWTDCHARTSIKQLKLVWSLPAEPPMEVIYAMHAQDASELWRSVRQPGLREEEDDGSVGLEEVACFFKGLKSHFYRHFRVELPAGRLTQVSTALGSAKHGGRIKISNSSYMITTLTLLTECALLKMPI</sequence>
<dbReference type="InterPro" id="IPR025204">
    <property type="entry name" value="CENP-L"/>
</dbReference>
<dbReference type="OrthoDB" id="8864979at2759"/>
<dbReference type="Pfam" id="PF13092">
    <property type="entry name" value="CENP-L"/>
    <property type="match status" value="1"/>
</dbReference>
<dbReference type="Ensembl" id="ENSGMOT00000010553.2">
    <property type="protein sequence ID" value="ENSGMOP00000010273.2"/>
    <property type="gene ID" value="ENSGMOG00000009614.2"/>
</dbReference>
<evidence type="ECO:0000256" key="3">
    <source>
        <dbReference type="ARBA" id="ARBA00011060"/>
    </source>
</evidence>
<name>A0A8C4ZBE3_GADMO</name>
<dbReference type="GO" id="GO:0005634">
    <property type="term" value="C:nucleus"/>
    <property type="evidence" value="ECO:0007669"/>
    <property type="project" value="UniProtKB-SubCell"/>
</dbReference>
<dbReference type="GeneTree" id="ENSGT00390000013877"/>
<dbReference type="GeneID" id="115549191"/>
<dbReference type="RefSeq" id="XP_030220105.1">
    <property type="nucleotide sequence ID" value="XM_030364245.1"/>
</dbReference>
<organism evidence="8 9">
    <name type="scientific">Gadus morhua</name>
    <name type="common">Atlantic cod</name>
    <dbReference type="NCBI Taxonomy" id="8049"/>
    <lineage>
        <taxon>Eukaryota</taxon>
        <taxon>Metazoa</taxon>
        <taxon>Chordata</taxon>
        <taxon>Craniata</taxon>
        <taxon>Vertebrata</taxon>
        <taxon>Euteleostomi</taxon>
        <taxon>Actinopterygii</taxon>
        <taxon>Neopterygii</taxon>
        <taxon>Teleostei</taxon>
        <taxon>Neoteleostei</taxon>
        <taxon>Acanthomorphata</taxon>
        <taxon>Zeiogadaria</taxon>
        <taxon>Gadariae</taxon>
        <taxon>Gadiformes</taxon>
        <taxon>Gadoidei</taxon>
        <taxon>Gadidae</taxon>
        <taxon>Gadus</taxon>
    </lineage>
</organism>
<keyword evidence="6" id="KW-0539">Nucleus</keyword>
<gene>
    <name evidence="8" type="primary">cenpl</name>
</gene>
<keyword evidence="9" id="KW-1185">Reference proteome</keyword>
<comment type="subcellular location">
    <subcellularLocation>
        <location evidence="2">Chromosome</location>
        <location evidence="2">Centromere</location>
    </subcellularLocation>
    <subcellularLocation>
        <location evidence="1">Nucleus</location>
    </subcellularLocation>
</comment>
<reference evidence="8" key="2">
    <citation type="submission" date="2025-09" db="UniProtKB">
        <authorList>
            <consortium name="Ensembl"/>
        </authorList>
    </citation>
    <scope>IDENTIFICATION</scope>
</reference>
<evidence type="ECO:0000256" key="5">
    <source>
        <dbReference type="ARBA" id="ARBA00022454"/>
    </source>
</evidence>
<reference evidence="8" key="1">
    <citation type="submission" date="2025-08" db="UniProtKB">
        <authorList>
            <consortium name="Ensembl"/>
        </authorList>
    </citation>
    <scope>IDENTIFICATION</scope>
</reference>
<dbReference type="CTD" id="91687"/>
<dbReference type="Proteomes" id="UP000694546">
    <property type="component" value="Chromosome 8"/>
</dbReference>
<proteinExistence type="inferred from homology"/>
<keyword evidence="5" id="KW-0158">Chromosome</keyword>
<evidence type="ECO:0000256" key="4">
    <source>
        <dbReference type="ARBA" id="ARBA00016380"/>
    </source>
</evidence>